<feature type="region of interest" description="Disordered" evidence="1">
    <location>
        <begin position="44"/>
        <end position="68"/>
    </location>
</feature>
<sequence>MGAAPSDKSERRLDKGSGGPMQSLMFYEAAEEDAEDMMATIIVEDEDGKDRAAAGHDENGEEKSDAAD</sequence>
<reference evidence="2" key="1">
    <citation type="submission" date="2020-12" db="EMBL/GenBank/DDBJ databases">
        <title>Desulfobium dissulfuricans gen. nov., sp. nov., a novel mesophilic, sulfate-reducing bacterium isolated from a deep-sea hydrothermal vent.</title>
        <authorList>
            <person name="Hashimoto Y."/>
            <person name="Tame A."/>
            <person name="Sawayama S."/>
            <person name="Miyazaki J."/>
            <person name="Takai K."/>
            <person name="Nakagawa S."/>
        </authorList>
    </citation>
    <scope>NUCLEOTIDE SEQUENCE</scope>
    <source>
        <strain evidence="2">GF1</strain>
    </source>
</reference>
<keyword evidence="3" id="KW-1185">Reference proteome</keyword>
<name>A0A915U009_9BACT</name>
<protein>
    <submittedName>
        <fullName evidence="2">Uncharacterized protein</fullName>
    </submittedName>
</protein>
<proteinExistence type="predicted"/>
<dbReference type="Proteomes" id="UP001063350">
    <property type="component" value="Chromosome"/>
</dbReference>
<gene>
    <name evidence="2" type="ORF">GF1_13000</name>
</gene>
<organism evidence="2 3">
    <name type="scientific">Desulfolithobacter dissulfuricans</name>
    <dbReference type="NCBI Taxonomy" id="2795293"/>
    <lineage>
        <taxon>Bacteria</taxon>
        <taxon>Pseudomonadati</taxon>
        <taxon>Thermodesulfobacteriota</taxon>
        <taxon>Desulfobulbia</taxon>
        <taxon>Desulfobulbales</taxon>
        <taxon>Desulfobulbaceae</taxon>
        <taxon>Desulfolithobacter</taxon>
    </lineage>
</organism>
<accession>A0A915U009</accession>
<feature type="region of interest" description="Disordered" evidence="1">
    <location>
        <begin position="1"/>
        <end position="24"/>
    </location>
</feature>
<dbReference type="AlphaFoldDB" id="A0A915U009"/>
<evidence type="ECO:0000313" key="2">
    <source>
        <dbReference type="EMBL" id="BCO08924.1"/>
    </source>
</evidence>
<dbReference type="EMBL" id="AP024233">
    <property type="protein sequence ID" value="BCO08924.1"/>
    <property type="molecule type" value="Genomic_DNA"/>
</dbReference>
<feature type="compositionally biased region" description="Basic and acidic residues" evidence="1">
    <location>
        <begin position="48"/>
        <end position="68"/>
    </location>
</feature>
<evidence type="ECO:0000256" key="1">
    <source>
        <dbReference type="SAM" id="MobiDB-lite"/>
    </source>
</evidence>
<dbReference type="KEGG" id="ddu:GF1_13000"/>
<evidence type="ECO:0000313" key="3">
    <source>
        <dbReference type="Proteomes" id="UP001063350"/>
    </source>
</evidence>